<name>A0AAV4Q3Y5_9ARAC</name>
<protein>
    <submittedName>
        <fullName evidence="1">Uncharacterized protein</fullName>
    </submittedName>
</protein>
<gene>
    <name evidence="1" type="ORF">CDAR_316881</name>
</gene>
<accession>A0AAV4Q3Y5</accession>
<keyword evidence="2" id="KW-1185">Reference proteome</keyword>
<reference evidence="1 2" key="1">
    <citation type="submission" date="2021-06" db="EMBL/GenBank/DDBJ databases">
        <title>Caerostris darwini draft genome.</title>
        <authorList>
            <person name="Kono N."/>
            <person name="Arakawa K."/>
        </authorList>
    </citation>
    <scope>NUCLEOTIDE SEQUENCE [LARGE SCALE GENOMIC DNA]</scope>
</reference>
<organism evidence="1 2">
    <name type="scientific">Caerostris darwini</name>
    <dbReference type="NCBI Taxonomy" id="1538125"/>
    <lineage>
        <taxon>Eukaryota</taxon>
        <taxon>Metazoa</taxon>
        <taxon>Ecdysozoa</taxon>
        <taxon>Arthropoda</taxon>
        <taxon>Chelicerata</taxon>
        <taxon>Arachnida</taxon>
        <taxon>Araneae</taxon>
        <taxon>Araneomorphae</taxon>
        <taxon>Entelegynae</taxon>
        <taxon>Araneoidea</taxon>
        <taxon>Araneidae</taxon>
        <taxon>Caerostris</taxon>
    </lineage>
</organism>
<evidence type="ECO:0000313" key="2">
    <source>
        <dbReference type="Proteomes" id="UP001054837"/>
    </source>
</evidence>
<comment type="caution">
    <text evidence="1">The sequence shown here is derived from an EMBL/GenBank/DDBJ whole genome shotgun (WGS) entry which is preliminary data.</text>
</comment>
<dbReference type="Proteomes" id="UP001054837">
    <property type="component" value="Unassembled WGS sequence"/>
</dbReference>
<dbReference type="EMBL" id="BPLQ01003756">
    <property type="protein sequence ID" value="GIY02846.1"/>
    <property type="molecule type" value="Genomic_DNA"/>
</dbReference>
<evidence type="ECO:0000313" key="1">
    <source>
        <dbReference type="EMBL" id="GIY02846.1"/>
    </source>
</evidence>
<proteinExistence type="predicted"/>
<dbReference type="AlphaFoldDB" id="A0AAV4Q3Y5"/>
<sequence>MQLSRRRRYYDNNNPLHPGDVCAEMARKTPGKRHSLHLMYGPIPGRGEGVVSFATGPWGTALLEKTTVIYQNRRSSFVVCRPIELSRETIVMRENVESLSRKHC</sequence>